<evidence type="ECO:0000259" key="8">
    <source>
        <dbReference type="Pfam" id="PF00464"/>
    </source>
</evidence>
<keyword evidence="6" id="KW-0028">Amino-acid biosynthesis</keyword>
<comment type="subunit">
    <text evidence="6">Homodimer.</text>
</comment>
<evidence type="ECO:0000256" key="6">
    <source>
        <dbReference type="HAMAP-Rule" id="MF_00051"/>
    </source>
</evidence>
<evidence type="ECO:0000256" key="5">
    <source>
        <dbReference type="ARBA" id="ARBA00022898"/>
    </source>
</evidence>
<comment type="function">
    <text evidence="6">Catalyzes the reversible interconversion of serine and glycine with tetrahydrofolate (THF) serving as the one-carbon carrier. This reaction serves as the major source of one-carbon groups required for the biosynthesis of purines, thymidylate, methionine, and other important biomolecules. Also exhibits THF-independent aldolase activity toward beta-hydroxyamino acids, producing glycine and aldehydes, via a retro-aldol mechanism.</text>
</comment>
<dbReference type="GO" id="GO:0030170">
    <property type="term" value="F:pyridoxal phosphate binding"/>
    <property type="evidence" value="ECO:0007669"/>
    <property type="project" value="UniProtKB-UniRule"/>
</dbReference>
<feature type="binding site" evidence="6">
    <location>
        <begin position="359"/>
        <end position="361"/>
    </location>
    <ligand>
        <name>(6S)-5,6,7,8-tetrahydrofolate</name>
        <dbReference type="ChEBI" id="CHEBI:57453"/>
    </ligand>
</feature>
<comment type="caution">
    <text evidence="9">The sequence shown here is derived from an EMBL/GenBank/DDBJ whole genome shotgun (WGS) entry which is preliminary data.</text>
</comment>
<dbReference type="EMBL" id="LBWE01000003">
    <property type="protein sequence ID" value="KKR02104.1"/>
    <property type="molecule type" value="Genomic_DNA"/>
</dbReference>
<dbReference type="HAMAP" id="MF_00051">
    <property type="entry name" value="SHMT"/>
    <property type="match status" value="1"/>
</dbReference>
<dbReference type="InterPro" id="IPR015421">
    <property type="entry name" value="PyrdxlP-dep_Trfase_major"/>
</dbReference>
<proteinExistence type="inferred from homology"/>
<feature type="binding site" evidence="6">
    <location>
        <begin position="122"/>
        <end position="124"/>
    </location>
    <ligand>
        <name>(6S)-5,6,7,8-tetrahydrofolate</name>
        <dbReference type="ChEBI" id="CHEBI:57453"/>
    </ligand>
</feature>
<sequence>MNMQDKQIEKLIKNEEKRQKSIINLIPSENYVSKDVLTALGSIFDNKYAEGYPYARYYGGQRYTDELETLCQDRARKLFKLKKDFWHVNVQPLSGSPANLAVYLALVPKGAKVMGLPLSSGGHLTHAQKVSITGKVWEQLPIVLDLKTELIDYKKMKEDAVREKPVLIIVGFTAYPRIIDFKKCREIADACGAYLMVDMSHFAGLVAGGVYPTPFQYADVVMTTTHKTLRGPRSAILFSRKDKKIGDKSISTLIDKAIFPGLQGGPHMSQIAAVAVMLKEDDSPAFKKYTKQVLKNGKVLASELMRLGWRIVSGGTDSNVILVDTWMNGKGIVGKEAEAKLEKAGIICNKNTIPGETRSPFDPSGIRLGAPAETTRGKKEKDFILIARKIDKVLKGK</sequence>
<dbReference type="Gene3D" id="3.40.640.10">
    <property type="entry name" value="Type I PLP-dependent aspartate aminotransferase-like (Major domain)"/>
    <property type="match status" value="1"/>
</dbReference>
<dbReference type="GO" id="GO:0032259">
    <property type="term" value="P:methylation"/>
    <property type="evidence" value="ECO:0007669"/>
    <property type="project" value="UniProtKB-KW"/>
</dbReference>
<comment type="pathway">
    <text evidence="6">Amino-acid biosynthesis; glycine biosynthesis; glycine from L-serine: step 1/1.</text>
</comment>
<feature type="domain" description="Serine hydroxymethyltransferase-like" evidence="8">
    <location>
        <begin position="2"/>
        <end position="388"/>
    </location>
</feature>
<dbReference type="GO" id="GO:0019264">
    <property type="term" value="P:glycine biosynthetic process from serine"/>
    <property type="evidence" value="ECO:0007669"/>
    <property type="project" value="UniProtKB-UniRule"/>
</dbReference>
<dbReference type="PIRSF" id="PIRSF000412">
    <property type="entry name" value="SHMT"/>
    <property type="match status" value="1"/>
</dbReference>
<evidence type="ECO:0000256" key="2">
    <source>
        <dbReference type="ARBA" id="ARBA00006376"/>
    </source>
</evidence>
<feature type="binding site" evidence="6">
    <location>
        <position position="118"/>
    </location>
    <ligand>
        <name>(6S)-5,6,7,8-tetrahydrofolate</name>
        <dbReference type="ChEBI" id="CHEBI:57453"/>
    </ligand>
</feature>
<dbReference type="UniPathway" id="UPA00193"/>
<dbReference type="SUPFAM" id="SSF53383">
    <property type="entry name" value="PLP-dependent transferases"/>
    <property type="match status" value="1"/>
</dbReference>
<keyword evidence="6" id="KW-0963">Cytoplasm</keyword>
<dbReference type="InterPro" id="IPR039429">
    <property type="entry name" value="SHMT-like_dom"/>
</dbReference>
<feature type="modified residue" description="N6-(pyridoxal phosphate)lysine" evidence="6 7">
    <location>
        <position position="227"/>
    </location>
</feature>
<dbReference type="InterPro" id="IPR001085">
    <property type="entry name" value="Ser_HO-MeTrfase"/>
</dbReference>
<comment type="cofactor">
    <cofactor evidence="1 6 7">
        <name>pyridoxal 5'-phosphate</name>
        <dbReference type="ChEBI" id="CHEBI:597326"/>
    </cofactor>
</comment>
<keyword evidence="5 6" id="KW-0663">Pyridoxal phosphate</keyword>
<dbReference type="Proteomes" id="UP000033998">
    <property type="component" value="Unassembled WGS sequence"/>
</dbReference>
<dbReference type="GO" id="GO:0035999">
    <property type="term" value="P:tetrahydrofolate interconversion"/>
    <property type="evidence" value="ECO:0007669"/>
    <property type="project" value="UniProtKB-UniRule"/>
</dbReference>
<comment type="pathway">
    <text evidence="6">One-carbon metabolism; tetrahydrofolate interconversion.</text>
</comment>
<feature type="site" description="Plays an important role in substrate specificity" evidence="6">
    <location>
        <position position="226"/>
    </location>
</feature>
<evidence type="ECO:0000256" key="3">
    <source>
        <dbReference type="ARBA" id="ARBA00022563"/>
    </source>
</evidence>
<dbReference type="Gene3D" id="3.90.1150.10">
    <property type="entry name" value="Aspartate Aminotransferase, domain 1"/>
    <property type="match status" value="1"/>
</dbReference>
<comment type="caution">
    <text evidence="6">Lacks conserved residue(s) required for the propagation of feature annotation.</text>
</comment>
<dbReference type="NCBIfam" id="NF000586">
    <property type="entry name" value="PRK00011.1"/>
    <property type="match status" value="1"/>
</dbReference>
<keyword evidence="3 6" id="KW-0554">One-carbon metabolism</keyword>
<comment type="catalytic activity">
    <reaction evidence="6">
        <text>(6R)-5,10-methylene-5,6,7,8-tetrahydrofolate + glycine + H2O = (6S)-5,6,7,8-tetrahydrofolate + L-serine</text>
        <dbReference type="Rhea" id="RHEA:15481"/>
        <dbReference type="ChEBI" id="CHEBI:15377"/>
        <dbReference type="ChEBI" id="CHEBI:15636"/>
        <dbReference type="ChEBI" id="CHEBI:33384"/>
        <dbReference type="ChEBI" id="CHEBI:57305"/>
        <dbReference type="ChEBI" id="CHEBI:57453"/>
        <dbReference type="EC" id="2.1.2.1"/>
    </reaction>
</comment>
<keyword evidence="4 6" id="KW-0808">Transferase</keyword>
<evidence type="ECO:0000313" key="9">
    <source>
        <dbReference type="EMBL" id="KKR02104.1"/>
    </source>
</evidence>
<name>A0A837HRH2_9BACT</name>
<dbReference type="GO" id="GO:0008168">
    <property type="term" value="F:methyltransferase activity"/>
    <property type="evidence" value="ECO:0007669"/>
    <property type="project" value="UniProtKB-KW"/>
</dbReference>
<dbReference type="Pfam" id="PF00464">
    <property type="entry name" value="SHMT"/>
    <property type="match status" value="1"/>
</dbReference>
<dbReference type="CDD" id="cd00378">
    <property type="entry name" value="SHMT"/>
    <property type="match status" value="1"/>
</dbReference>
<evidence type="ECO:0000256" key="4">
    <source>
        <dbReference type="ARBA" id="ARBA00022679"/>
    </source>
</evidence>
<dbReference type="PROSITE" id="PS00096">
    <property type="entry name" value="SHMT"/>
    <property type="match status" value="1"/>
</dbReference>
<evidence type="ECO:0000256" key="7">
    <source>
        <dbReference type="PIRSR" id="PIRSR000412-50"/>
    </source>
</evidence>
<evidence type="ECO:0000256" key="1">
    <source>
        <dbReference type="ARBA" id="ARBA00001933"/>
    </source>
</evidence>
<protein>
    <recommendedName>
        <fullName evidence="6">Serine hydroxymethyltransferase</fullName>
        <shortName evidence="6">SHMT</shortName>
        <shortName evidence="6">Serine methylase</shortName>
        <ecNumber evidence="6">2.1.2.1</ecNumber>
    </recommendedName>
</protein>
<dbReference type="AlphaFoldDB" id="A0A837HRH2"/>
<comment type="similarity">
    <text evidence="2 6">Belongs to the SHMT family.</text>
</comment>
<comment type="subcellular location">
    <subcellularLocation>
        <location evidence="6">Cytoplasm</location>
    </subcellularLocation>
</comment>
<organism evidence="9 10">
    <name type="scientific">Candidatus Nomurabacteria bacterium GW2011_GWD2_39_12</name>
    <dbReference type="NCBI Taxonomy" id="1618759"/>
    <lineage>
        <taxon>Bacteria</taxon>
        <taxon>Candidatus Nomuraibacteriota</taxon>
    </lineage>
</organism>
<dbReference type="InterPro" id="IPR015422">
    <property type="entry name" value="PyrdxlP-dep_Trfase_small"/>
</dbReference>
<evidence type="ECO:0000313" key="10">
    <source>
        <dbReference type="Proteomes" id="UP000033998"/>
    </source>
</evidence>
<dbReference type="InterPro" id="IPR015424">
    <property type="entry name" value="PyrdxlP-dep_Trfase"/>
</dbReference>
<reference evidence="9 10" key="1">
    <citation type="journal article" date="2015" name="Nature">
        <title>rRNA introns, odd ribosomes, and small enigmatic genomes across a large radiation of phyla.</title>
        <authorList>
            <person name="Brown C.T."/>
            <person name="Hug L.A."/>
            <person name="Thomas B.C."/>
            <person name="Sharon I."/>
            <person name="Castelle C.J."/>
            <person name="Singh A."/>
            <person name="Wilkins M.J."/>
            <person name="Williams K.H."/>
            <person name="Banfield J.F."/>
        </authorList>
    </citation>
    <scope>NUCLEOTIDE SEQUENCE [LARGE SCALE GENOMIC DNA]</scope>
</reference>
<dbReference type="PANTHER" id="PTHR11680">
    <property type="entry name" value="SERINE HYDROXYMETHYLTRANSFERASE"/>
    <property type="match status" value="1"/>
</dbReference>
<dbReference type="InterPro" id="IPR019798">
    <property type="entry name" value="Ser_HO-MeTrfase_PLP_BS"/>
</dbReference>
<dbReference type="GO" id="GO:0005737">
    <property type="term" value="C:cytoplasm"/>
    <property type="evidence" value="ECO:0007669"/>
    <property type="project" value="UniProtKB-SubCell"/>
</dbReference>
<dbReference type="InterPro" id="IPR049943">
    <property type="entry name" value="Ser_HO-MeTrfase-like"/>
</dbReference>
<dbReference type="GO" id="GO:0004372">
    <property type="term" value="F:glycine hydroxymethyltransferase activity"/>
    <property type="evidence" value="ECO:0007669"/>
    <property type="project" value="UniProtKB-UniRule"/>
</dbReference>
<gene>
    <name evidence="6" type="primary">glyA</name>
    <name evidence="9" type="ORF">UT27_C0003G0061</name>
</gene>
<dbReference type="UniPathway" id="UPA00288">
    <property type="reaction ID" value="UER01023"/>
</dbReference>
<accession>A0A837HRH2</accession>
<keyword evidence="9" id="KW-0489">Methyltransferase</keyword>
<dbReference type="EC" id="2.1.2.1" evidence="6"/>
<dbReference type="PANTHER" id="PTHR11680:SF35">
    <property type="entry name" value="SERINE HYDROXYMETHYLTRANSFERASE 1"/>
    <property type="match status" value="1"/>
</dbReference>